<dbReference type="EMBL" id="JBEWTB010000002">
    <property type="protein sequence ID" value="MET4758567.1"/>
    <property type="molecule type" value="Genomic_DNA"/>
</dbReference>
<feature type="coiled-coil region" evidence="1">
    <location>
        <begin position="4"/>
        <end position="38"/>
    </location>
</feature>
<dbReference type="RefSeq" id="WP_354008639.1">
    <property type="nucleotide sequence ID" value="NZ_JBEWTA010000001.1"/>
</dbReference>
<keyword evidence="1" id="KW-0175">Coiled coil</keyword>
<proteinExistence type="predicted"/>
<comment type="caution">
    <text evidence="2">The sequence shown here is derived from an EMBL/GenBank/DDBJ whole genome shotgun (WGS) entry which is preliminary data.</text>
</comment>
<name>A0ABV2SLC7_9GAMM</name>
<evidence type="ECO:0000313" key="2">
    <source>
        <dbReference type="EMBL" id="MET4758567.1"/>
    </source>
</evidence>
<protein>
    <submittedName>
        <fullName evidence="2">Uncharacterized protein</fullName>
    </submittedName>
</protein>
<gene>
    <name evidence="2" type="ORF">V5J35_003759</name>
</gene>
<keyword evidence="3" id="KW-1185">Reference proteome</keyword>
<sequence>MSNLKLYNKRRKQLAAEIKQTKALLASQKKALKSLRETHQHEAVDHLEDYLQASDPDRVSLISLIKKWFKK</sequence>
<dbReference type="Proteomes" id="UP001549366">
    <property type="component" value="Unassembled WGS sequence"/>
</dbReference>
<organism evidence="2 3">
    <name type="scientific">Endozoicomonas lisbonensis</name>
    <dbReference type="NCBI Taxonomy" id="3120522"/>
    <lineage>
        <taxon>Bacteria</taxon>
        <taxon>Pseudomonadati</taxon>
        <taxon>Pseudomonadota</taxon>
        <taxon>Gammaproteobacteria</taxon>
        <taxon>Oceanospirillales</taxon>
        <taxon>Endozoicomonadaceae</taxon>
        <taxon>Endozoicomonas</taxon>
    </lineage>
</organism>
<evidence type="ECO:0000313" key="3">
    <source>
        <dbReference type="Proteomes" id="UP001549366"/>
    </source>
</evidence>
<reference evidence="2 3" key="1">
    <citation type="submission" date="2024-06" db="EMBL/GenBank/DDBJ databases">
        <title>Genomic Encyclopedia of Type Strains, Phase V (KMG-V): Genome sequencing to study the core and pangenomes of soil and plant-associated prokaryotes.</title>
        <authorList>
            <person name="Whitman W."/>
        </authorList>
    </citation>
    <scope>NUCLEOTIDE SEQUENCE [LARGE SCALE GENOMIC DNA]</scope>
    <source>
        <strain evidence="2 3">NE40</strain>
    </source>
</reference>
<evidence type="ECO:0000256" key="1">
    <source>
        <dbReference type="SAM" id="Coils"/>
    </source>
</evidence>
<accession>A0ABV2SLC7</accession>